<dbReference type="Gramene" id="ONIVA01G36990.5">
    <property type="protein sequence ID" value="ONIVA01G36990.5"/>
    <property type="gene ID" value="ONIVA01G36990"/>
</dbReference>
<protein>
    <submittedName>
        <fullName evidence="1">Uncharacterized protein</fullName>
    </submittedName>
</protein>
<dbReference type="HOGENOM" id="CLU_157539_0_0_1"/>
<reference evidence="1" key="1">
    <citation type="submission" date="2015-04" db="UniProtKB">
        <authorList>
            <consortium name="EnsemblPlants"/>
        </authorList>
    </citation>
    <scope>IDENTIFICATION</scope>
    <source>
        <strain evidence="1">SL10</strain>
    </source>
</reference>
<accession>A0A0E0FTU4</accession>
<organism evidence="1">
    <name type="scientific">Oryza nivara</name>
    <name type="common">Indian wild rice</name>
    <name type="synonym">Oryza sativa f. spontanea</name>
    <dbReference type="NCBI Taxonomy" id="4536"/>
    <lineage>
        <taxon>Eukaryota</taxon>
        <taxon>Viridiplantae</taxon>
        <taxon>Streptophyta</taxon>
        <taxon>Embryophyta</taxon>
        <taxon>Tracheophyta</taxon>
        <taxon>Spermatophyta</taxon>
        <taxon>Magnoliopsida</taxon>
        <taxon>Liliopsida</taxon>
        <taxon>Poales</taxon>
        <taxon>Poaceae</taxon>
        <taxon>BOP clade</taxon>
        <taxon>Oryzoideae</taxon>
        <taxon>Oryzeae</taxon>
        <taxon>Oryzinae</taxon>
        <taxon>Oryza</taxon>
    </lineage>
</organism>
<evidence type="ECO:0000313" key="2">
    <source>
        <dbReference type="Proteomes" id="UP000006591"/>
    </source>
</evidence>
<dbReference type="AlphaFoldDB" id="A0A0E0FTU4"/>
<keyword evidence="2" id="KW-1185">Reference proteome</keyword>
<sequence>MRPNTPSRIHPSRLLLSPRLSPVPSVDILSSTSAIAGAAVAAIASSDAPAPLTAAAVAIPSGPARTARATTEVAAAALTVAMAAIYVKIIREIDLAWPRIAWRHRDWVRRGSGYPCEHGLSGRGQPAVATWTC</sequence>
<dbReference type="EnsemblPlants" id="ONIVA01G36990.5">
    <property type="protein sequence ID" value="ONIVA01G36990.5"/>
    <property type="gene ID" value="ONIVA01G36990"/>
</dbReference>
<name>A0A0E0FTU4_ORYNI</name>
<proteinExistence type="predicted"/>
<dbReference type="Proteomes" id="UP000006591">
    <property type="component" value="Chromosome 1"/>
</dbReference>
<evidence type="ECO:0000313" key="1">
    <source>
        <dbReference type="EnsemblPlants" id="ONIVA01G36990.5"/>
    </source>
</evidence>
<reference evidence="1" key="2">
    <citation type="submission" date="2018-04" db="EMBL/GenBank/DDBJ databases">
        <title>OnivRS2 (Oryza nivara Reference Sequence Version 2).</title>
        <authorList>
            <person name="Zhang J."/>
            <person name="Kudrna D."/>
            <person name="Lee S."/>
            <person name="Talag J."/>
            <person name="Rajasekar S."/>
            <person name="Welchert J."/>
            <person name="Hsing Y.-I."/>
            <person name="Wing R.A."/>
        </authorList>
    </citation>
    <scope>NUCLEOTIDE SEQUENCE [LARGE SCALE GENOMIC DNA]</scope>
</reference>